<dbReference type="EMBL" id="BSOA01000034">
    <property type="protein sequence ID" value="GLQ89301.1"/>
    <property type="molecule type" value="Genomic_DNA"/>
</dbReference>
<name>A0ABQ5XF78_9GAMM</name>
<keyword evidence="2" id="KW-1185">Reference proteome</keyword>
<evidence type="ECO:0000313" key="1">
    <source>
        <dbReference type="EMBL" id="GLQ89301.1"/>
    </source>
</evidence>
<reference evidence="2" key="1">
    <citation type="journal article" date="2019" name="Int. J. Syst. Evol. Microbiol.">
        <title>The Global Catalogue of Microorganisms (GCM) 10K type strain sequencing project: providing services to taxonomists for standard genome sequencing and annotation.</title>
        <authorList>
            <consortium name="The Broad Institute Genomics Platform"/>
            <consortium name="The Broad Institute Genome Sequencing Center for Infectious Disease"/>
            <person name="Wu L."/>
            <person name="Ma J."/>
        </authorList>
    </citation>
    <scope>NUCLEOTIDE SEQUENCE [LARGE SCALE GENOMIC DNA]</scope>
    <source>
        <strain evidence="2">NBRC 111981</strain>
    </source>
</reference>
<dbReference type="Proteomes" id="UP001156627">
    <property type="component" value="Unassembled WGS sequence"/>
</dbReference>
<organism evidence="1 2">
    <name type="scientific">Dyella flagellata</name>
    <dbReference type="NCBI Taxonomy" id="1867833"/>
    <lineage>
        <taxon>Bacteria</taxon>
        <taxon>Pseudomonadati</taxon>
        <taxon>Pseudomonadota</taxon>
        <taxon>Gammaproteobacteria</taxon>
        <taxon>Lysobacterales</taxon>
        <taxon>Rhodanobacteraceae</taxon>
        <taxon>Dyella</taxon>
    </lineage>
</organism>
<accession>A0ABQ5XF78</accession>
<proteinExistence type="predicted"/>
<sequence length="91" mass="9857">MHDVGAPPADLSAQSVVISDGAGKSMHGWFVPGIERRGAVLLLHGVRANRLSMLGRARFLHAAEHVDLCRYAGDAYKRKVLQFFAAHLHGA</sequence>
<comment type="caution">
    <text evidence="1">The sequence shown here is derived from an EMBL/GenBank/DDBJ whole genome shotgun (WGS) entry which is preliminary data.</text>
</comment>
<gene>
    <name evidence="1" type="ORF">GCM10007898_28740</name>
</gene>
<evidence type="ECO:0000313" key="2">
    <source>
        <dbReference type="Proteomes" id="UP001156627"/>
    </source>
</evidence>
<protein>
    <submittedName>
        <fullName evidence="1">Uncharacterized protein</fullName>
    </submittedName>
</protein>